<dbReference type="EMBL" id="LR796934">
    <property type="protein sequence ID" value="CAB4176187.1"/>
    <property type="molecule type" value="Genomic_DNA"/>
</dbReference>
<reference evidence="1" key="1">
    <citation type="submission" date="2020-05" db="EMBL/GenBank/DDBJ databases">
        <authorList>
            <person name="Chiriac C."/>
            <person name="Salcher M."/>
            <person name="Ghai R."/>
            <person name="Kavagutti S V."/>
        </authorList>
    </citation>
    <scope>NUCLEOTIDE SEQUENCE</scope>
</reference>
<evidence type="ECO:0008006" key="2">
    <source>
        <dbReference type="Google" id="ProtNLM"/>
    </source>
</evidence>
<organism evidence="1">
    <name type="scientific">uncultured Caudovirales phage</name>
    <dbReference type="NCBI Taxonomy" id="2100421"/>
    <lineage>
        <taxon>Viruses</taxon>
        <taxon>Duplodnaviria</taxon>
        <taxon>Heunggongvirae</taxon>
        <taxon>Uroviricota</taxon>
        <taxon>Caudoviricetes</taxon>
        <taxon>Peduoviridae</taxon>
        <taxon>Maltschvirus</taxon>
        <taxon>Maltschvirus maltsch</taxon>
    </lineage>
</organism>
<proteinExistence type="predicted"/>
<evidence type="ECO:0000313" key="1">
    <source>
        <dbReference type="EMBL" id="CAB4176187.1"/>
    </source>
</evidence>
<dbReference type="InterPro" id="IPR038996">
    <property type="entry name" value="Gp14"/>
</dbReference>
<accession>A0A6J5Q084</accession>
<sequence>MCPPFLAPIGAALGASEAAAAAAGTMAVLSVAATAASAGVSYAGQKQAADSQKYQYEEAQRLAQENLQLQYQQIGVRQREEQISKAQQVQQIRQEAESAFGSIRTTTGEAGIQGNSVNMLMAEFSRQQNESIANVNLNYDFRSRQLMIEQLGMQGQADGTMIRSYPTTTAPSPLAPALQIGGGVLGAIDQYGNVEKMKFGTGSAPSANYSTLARREAFLRSMPTSVRMVSRGWYNQ</sequence>
<protein>
    <recommendedName>
        <fullName evidence="2">Internal virion protein</fullName>
    </recommendedName>
</protein>
<dbReference type="Pfam" id="PF24072">
    <property type="entry name" value="T7_gp14"/>
    <property type="match status" value="1"/>
</dbReference>
<name>A0A6J5Q084_9CAUD</name>
<gene>
    <name evidence="1" type="ORF">UFOVP995_9</name>
</gene>